<accession>A0A2K4DQ26</accession>
<comment type="caution">
    <text evidence="12">The sequence shown here is derived from an EMBL/GenBank/DDBJ whole genome shotgun (WGS) entry which is preliminary data.</text>
</comment>
<dbReference type="Proteomes" id="UP000235748">
    <property type="component" value="Unassembled WGS sequence"/>
</dbReference>
<evidence type="ECO:0000313" key="12">
    <source>
        <dbReference type="EMBL" id="PMC19765.1"/>
    </source>
</evidence>
<sequence length="327" mass="36094">MTKLSYLEAIHQAMHQAMEKDDDVFVLGEDVGKKGGVFGVTLGLQERFGIERVIDTPLAESNIVGTAIGAAMMGKRPVAEIQFAEYILPASNQIISEAAKMRYRSNNGWQAPLTIRSPFGGGIHGALYHSQSIESVFASTPGLTIVIPSSPYDAKGLLLASIESNDPVLYFEHKKAYRLLKEEVPEDYYTVPLYQADVKREGHDLTVFTYGLCVNYSIQAADALADEGIDVEVVDLRTVYPLDKETIIERAKRTGKILLITEDNLEGSVMSEVAAIIAENCLFDLDAPIMRLAGPDVPSMPFSPPLEDEFMMNPDKIKNKMRELAEF</sequence>
<dbReference type="InterPro" id="IPR029061">
    <property type="entry name" value="THDP-binding"/>
</dbReference>
<dbReference type="SUPFAM" id="SSF52518">
    <property type="entry name" value="Thiamin diphosphate-binding fold (THDP-binding)"/>
    <property type="match status" value="1"/>
</dbReference>
<comment type="cofactor">
    <cofactor evidence="1">
        <name>thiamine diphosphate</name>
        <dbReference type="ChEBI" id="CHEBI:58937"/>
    </cofactor>
</comment>
<evidence type="ECO:0000256" key="9">
    <source>
        <dbReference type="ARBA" id="ARBA00051231"/>
    </source>
</evidence>
<reference evidence="11" key="2">
    <citation type="journal article" date="2022" name="Int. J. Mol. Sci.">
        <title>Phenotypic and genotypic virulence characterisation of Staphylococcus pettenkoferi strains isolated from human bloodstream and diabetic foot infections.</title>
        <authorList>
            <person name="Magnan C."/>
        </authorList>
    </citation>
    <scope>NUCLEOTIDE SEQUENCE</scope>
    <source>
        <strain evidence="11">NSP020P</strain>
    </source>
</reference>
<dbReference type="Gene3D" id="3.40.50.920">
    <property type="match status" value="1"/>
</dbReference>
<dbReference type="PANTHER" id="PTHR43257:SF2">
    <property type="entry name" value="PYRUVATE DEHYDROGENASE E1 COMPONENT SUBUNIT BETA"/>
    <property type="match status" value="1"/>
</dbReference>
<dbReference type="RefSeq" id="WP_049405232.1">
    <property type="nucleotide sequence ID" value="NZ_CP066062.1"/>
</dbReference>
<dbReference type="Gene3D" id="3.40.50.970">
    <property type="match status" value="1"/>
</dbReference>
<evidence type="ECO:0000313" key="11">
    <source>
        <dbReference type="EMBL" id="MCY1595047.1"/>
    </source>
</evidence>
<dbReference type="EC" id="1.2.4.1" evidence="3"/>
<feature type="domain" description="Transketolase-like pyrimidine-binding" evidence="10">
    <location>
        <begin position="4"/>
        <end position="179"/>
    </location>
</feature>
<proteinExistence type="predicted"/>
<dbReference type="InterPro" id="IPR005475">
    <property type="entry name" value="Transketolase-like_Pyr-bd"/>
</dbReference>
<dbReference type="SMART" id="SM00861">
    <property type="entry name" value="Transket_pyr"/>
    <property type="match status" value="1"/>
</dbReference>
<evidence type="ECO:0000256" key="6">
    <source>
        <dbReference type="ARBA" id="ARBA00023052"/>
    </source>
</evidence>
<reference evidence="12 13" key="1">
    <citation type="submission" date="2017-09" db="EMBL/GenBank/DDBJ databases">
        <title>Bacterial strain isolated from the female urinary microbiota.</title>
        <authorList>
            <person name="Thomas-White K."/>
            <person name="Kumar N."/>
            <person name="Forster S."/>
            <person name="Putonti C."/>
            <person name="Lawley T."/>
            <person name="Wolfe A.J."/>
        </authorList>
    </citation>
    <scope>NUCLEOTIDE SEQUENCE [LARGE SCALE GENOMIC DNA]</scope>
    <source>
        <strain evidence="12 13">UMB0834</strain>
    </source>
</reference>
<dbReference type="EMBL" id="JANSKX010000020">
    <property type="protein sequence ID" value="MCY1595047.1"/>
    <property type="molecule type" value="Genomic_DNA"/>
</dbReference>
<evidence type="ECO:0000313" key="13">
    <source>
        <dbReference type="Proteomes" id="UP000235748"/>
    </source>
</evidence>
<dbReference type="CDD" id="cd07036">
    <property type="entry name" value="TPP_PYR_E1-PDHc-beta_like"/>
    <property type="match status" value="1"/>
</dbReference>
<dbReference type="FunFam" id="3.40.50.920:FF:000001">
    <property type="entry name" value="Pyruvate dehydrogenase E1 beta subunit"/>
    <property type="match status" value="1"/>
</dbReference>
<evidence type="ECO:0000256" key="4">
    <source>
        <dbReference type="ARBA" id="ARBA00016138"/>
    </source>
</evidence>
<evidence type="ECO:0000256" key="3">
    <source>
        <dbReference type="ARBA" id="ARBA00012281"/>
    </source>
</evidence>
<name>A0A2K4DQ26_9STAP</name>
<keyword evidence="7" id="KW-0670">Pyruvate</keyword>
<dbReference type="SUPFAM" id="SSF52922">
    <property type="entry name" value="TK C-terminal domain-like"/>
    <property type="match status" value="1"/>
</dbReference>
<evidence type="ECO:0000256" key="2">
    <source>
        <dbReference type="ARBA" id="ARBA00011870"/>
    </source>
</evidence>
<dbReference type="GO" id="GO:0004739">
    <property type="term" value="F:pyruvate dehydrogenase (acetyl-transferring) activity"/>
    <property type="evidence" value="ECO:0007669"/>
    <property type="project" value="UniProtKB-EC"/>
</dbReference>
<evidence type="ECO:0000256" key="8">
    <source>
        <dbReference type="ARBA" id="ARBA00025211"/>
    </source>
</evidence>
<dbReference type="STRING" id="170573.GCA_001076995_00983"/>
<evidence type="ECO:0000259" key="10">
    <source>
        <dbReference type="SMART" id="SM00861"/>
    </source>
</evidence>
<gene>
    <name evidence="12" type="ORF">CJ235_05195</name>
    <name evidence="11" type="ORF">NW112_07330</name>
</gene>
<protein>
    <recommendedName>
        <fullName evidence="4">Pyruvate dehydrogenase E1 component subunit beta</fullName>
        <ecNumber evidence="3">1.2.4.1</ecNumber>
    </recommendedName>
</protein>
<dbReference type="AlphaFoldDB" id="A0A2K4DQ26"/>
<dbReference type="Pfam" id="PF02779">
    <property type="entry name" value="Transket_pyr"/>
    <property type="match status" value="1"/>
</dbReference>
<comment type="catalytic activity">
    <reaction evidence="9">
        <text>N(6)-[(R)-lipoyl]-L-lysyl-[protein] + pyruvate + H(+) = N(6)-[(R)-S(8)-acetyldihydrolipoyl]-L-lysyl-[protein] + CO2</text>
        <dbReference type="Rhea" id="RHEA:19189"/>
        <dbReference type="Rhea" id="RHEA-COMP:10474"/>
        <dbReference type="Rhea" id="RHEA-COMP:10478"/>
        <dbReference type="ChEBI" id="CHEBI:15361"/>
        <dbReference type="ChEBI" id="CHEBI:15378"/>
        <dbReference type="ChEBI" id="CHEBI:16526"/>
        <dbReference type="ChEBI" id="CHEBI:83099"/>
        <dbReference type="ChEBI" id="CHEBI:83111"/>
        <dbReference type="EC" id="1.2.4.1"/>
    </reaction>
</comment>
<dbReference type="InterPro" id="IPR009014">
    <property type="entry name" value="Transketo_C/PFOR_II"/>
</dbReference>
<dbReference type="PANTHER" id="PTHR43257">
    <property type="entry name" value="PYRUVATE DEHYDROGENASE E1 COMPONENT BETA SUBUNIT"/>
    <property type="match status" value="1"/>
</dbReference>
<organism evidence="12 13">
    <name type="scientific">Staphylococcus pettenkoferi</name>
    <dbReference type="NCBI Taxonomy" id="170573"/>
    <lineage>
        <taxon>Bacteria</taxon>
        <taxon>Bacillati</taxon>
        <taxon>Bacillota</taxon>
        <taxon>Bacilli</taxon>
        <taxon>Bacillales</taxon>
        <taxon>Staphylococcaceae</taxon>
        <taxon>Staphylococcus</taxon>
    </lineage>
</organism>
<evidence type="ECO:0000256" key="1">
    <source>
        <dbReference type="ARBA" id="ARBA00001964"/>
    </source>
</evidence>
<dbReference type="EMBL" id="PNGG01000002">
    <property type="protein sequence ID" value="PMC19765.1"/>
    <property type="molecule type" value="Genomic_DNA"/>
</dbReference>
<keyword evidence="6" id="KW-0786">Thiamine pyrophosphate</keyword>
<comment type="function">
    <text evidence="8">The pyruvate dehydrogenase complex catalyzes the overall conversion of pyruvate to acetyl-CoA and CO(2). It contains multiple copies of three enzymatic components: pyruvate dehydrogenase (E1), dihydrolipoamide acetyltransferase (E2) and lipoamide dehydrogenase (E3).</text>
</comment>
<dbReference type="InterPro" id="IPR033248">
    <property type="entry name" value="Transketolase_C"/>
</dbReference>
<comment type="subunit">
    <text evidence="2">Heterodimer of an alpha and a beta chain.</text>
</comment>
<dbReference type="FunFam" id="3.40.50.970:FF:000001">
    <property type="entry name" value="Pyruvate dehydrogenase E1 beta subunit"/>
    <property type="match status" value="1"/>
</dbReference>
<keyword evidence="5" id="KW-0560">Oxidoreductase</keyword>
<dbReference type="Proteomes" id="UP001081438">
    <property type="component" value="Unassembled WGS sequence"/>
</dbReference>
<evidence type="ECO:0000256" key="7">
    <source>
        <dbReference type="ARBA" id="ARBA00023317"/>
    </source>
</evidence>
<dbReference type="Pfam" id="PF02780">
    <property type="entry name" value="Transketolase_C"/>
    <property type="match status" value="1"/>
</dbReference>
<evidence type="ECO:0000256" key="5">
    <source>
        <dbReference type="ARBA" id="ARBA00023002"/>
    </source>
</evidence>